<dbReference type="PANTHER" id="PTHR31051:SF1">
    <property type="entry name" value="PROTEASOME ASSEMBLY CHAPERONE 3"/>
    <property type="match status" value="1"/>
</dbReference>
<protein>
    <recommendedName>
        <fullName evidence="3">Proteasome assembly chaperone 3</fullName>
    </recommendedName>
</protein>
<proteinExistence type="predicted"/>
<reference evidence="2" key="1">
    <citation type="journal article" date="2023" name="Commun. Biol.">
        <title>Genome analysis of Parmales, the sister group of diatoms, reveals the evolutionary specialization of diatoms from phago-mixotrophs to photoautotrophs.</title>
        <authorList>
            <person name="Ban H."/>
            <person name="Sato S."/>
            <person name="Yoshikawa S."/>
            <person name="Yamada K."/>
            <person name="Nakamura Y."/>
            <person name="Ichinomiya M."/>
            <person name="Sato N."/>
            <person name="Blanc-Mathieu R."/>
            <person name="Endo H."/>
            <person name="Kuwata A."/>
            <person name="Ogata H."/>
        </authorList>
    </citation>
    <scope>NUCLEOTIDE SEQUENCE [LARGE SCALE GENOMIC DNA]</scope>
</reference>
<organism evidence="1 2">
    <name type="scientific">Triparma columacea</name>
    <dbReference type="NCBI Taxonomy" id="722753"/>
    <lineage>
        <taxon>Eukaryota</taxon>
        <taxon>Sar</taxon>
        <taxon>Stramenopiles</taxon>
        <taxon>Ochrophyta</taxon>
        <taxon>Bolidophyceae</taxon>
        <taxon>Parmales</taxon>
        <taxon>Triparmaceae</taxon>
        <taxon>Triparma</taxon>
    </lineage>
</organism>
<dbReference type="AlphaFoldDB" id="A0A9W7GFX6"/>
<keyword evidence="2" id="KW-1185">Reference proteome</keyword>
<dbReference type="PANTHER" id="PTHR31051">
    <property type="entry name" value="PROTEASOME ASSEMBLY CHAPERONE 3"/>
    <property type="match status" value="1"/>
</dbReference>
<dbReference type="Pfam" id="PF10178">
    <property type="entry name" value="PAC3"/>
    <property type="match status" value="1"/>
</dbReference>
<evidence type="ECO:0000313" key="1">
    <source>
        <dbReference type="EMBL" id="GMI43414.1"/>
    </source>
</evidence>
<dbReference type="InterPro" id="IPR053720">
    <property type="entry name" value="Psm_Assembly_Chaperone"/>
</dbReference>
<name>A0A9W7GFX6_9STRA</name>
<dbReference type="InterPro" id="IPR018788">
    <property type="entry name" value="Proteasome_assmbl_chp_3"/>
</dbReference>
<accession>A0A9W7GFX6</accession>
<gene>
    <name evidence="1" type="ORF">TrCOL_g120</name>
</gene>
<dbReference type="Proteomes" id="UP001165065">
    <property type="component" value="Unassembled WGS sequence"/>
</dbReference>
<dbReference type="GO" id="GO:0043248">
    <property type="term" value="P:proteasome assembly"/>
    <property type="evidence" value="ECO:0007669"/>
    <property type="project" value="InterPro"/>
</dbReference>
<sequence length="144" mass="15806">MSASSASSSPSYAAPNLRTLTYLPPNSIPTSLTVQLFTDRVLVSVNQLGKIGSVLAANVDVSPANNKKTYNVEIMMGRRDDPLLEIYARQLIEKCCVMDAQIMRPLMLTISLKEEGRDTESFQAVLNKLLEMISEVIEASLKNA</sequence>
<dbReference type="OrthoDB" id="5839at2759"/>
<dbReference type="Gene3D" id="3.30.230.90">
    <property type="match status" value="1"/>
</dbReference>
<evidence type="ECO:0000313" key="2">
    <source>
        <dbReference type="Proteomes" id="UP001165065"/>
    </source>
</evidence>
<comment type="caution">
    <text evidence="1">The sequence shown here is derived from an EMBL/GenBank/DDBJ whole genome shotgun (WGS) entry which is preliminary data.</text>
</comment>
<dbReference type="EMBL" id="BRYA01001452">
    <property type="protein sequence ID" value="GMI43414.1"/>
    <property type="molecule type" value="Genomic_DNA"/>
</dbReference>
<evidence type="ECO:0008006" key="3">
    <source>
        <dbReference type="Google" id="ProtNLM"/>
    </source>
</evidence>